<comment type="caution">
    <text evidence="3">The sequence shown here is derived from an EMBL/GenBank/DDBJ whole genome shotgun (WGS) entry which is preliminary data.</text>
</comment>
<feature type="signal peptide" evidence="2">
    <location>
        <begin position="1"/>
        <end position="18"/>
    </location>
</feature>
<protein>
    <submittedName>
        <fullName evidence="3">Ion channel protein Tsx</fullName>
    </submittedName>
</protein>
<evidence type="ECO:0000313" key="3">
    <source>
        <dbReference type="EMBL" id="MCL1126056.1"/>
    </source>
</evidence>
<evidence type="ECO:0000313" key="4">
    <source>
        <dbReference type="Proteomes" id="UP001203423"/>
    </source>
</evidence>
<dbReference type="Pfam" id="PF03502">
    <property type="entry name" value="Channel_Tsx"/>
    <property type="match status" value="1"/>
</dbReference>
<organism evidence="3 4">
    <name type="scientific">Shewanella surugensis</name>
    <dbReference type="NCBI Taxonomy" id="212020"/>
    <lineage>
        <taxon>Bacteria</taxon>
        <taxon>Pseudomonadati</taxon>
        <taxon>Pseudomonadota</taxon>
        <taxon>Gammaproteobacteria</taxon>
        <taxon>Alteromonadales</taxon>
        <taxon>Shewanellaceae</taxon>
        <taxon>Shewanella</taxon>
    </lineage>
</organism>
<proteinExistence type="inferred from homology"/>
<comment type="similarity">
    <text evidence="1">Belongs to the nucleoside-specific channel-forming outer membrane porin (Tsx) (TC 1.B.10) family.</text>
</comment>
<evidence type="ECO:0000256" key="2">
    <source>
        <dbReference type="SAM" id="SignalP"/>
    </source>
</evidence>
<dbReference type="RefSeq" id="WP_248941389.1">
    <property type="nucleotide sequence ID" value="NZ_JAKIKS010000072.1"/>
</dbReference>
<accession>A0ABT0LEC4</accession>
<dbReference type="EMBL" id="JAKIKS010000072">
    <property type="protein sequence ID" value="MCL1126056.1"/>
    <property type="molecule type" value="Genomic_DNA"/>
</dbReference>
<dbReference type="InterPro" id="IPR018013">
    <property type="entry name" value="Channel_Tsx-like"/>
</dbReference>
<reference evidence="3 4" key="1">
    <citation type="submission" date="2022-01" db="EMBL/GenBank/DDBJ databases">
        <title>Whole genome-based taxonomy of the Shewanellaceae.</title>
        <authorList>
            <person name="Martin-Rodriguez A.J."/>
        </authorList>
    </citation>
    <scope>NUCLEOTIDE SEQUENCE [LARGE SCALE GENOMIC DNA]</scope>
    <source>
        <strain evidence="3 4">DSM 17177</strain>
    </source>
</reference>
<dbReference type="Proteomes" id="UP001203423">
    <property type="component" value="Unassembled WGS sequence"/>
</dbReference>
<sequence length="250" mass="28406">MKNKWLYLALLASPTVMADDLVKWWDVSATGLYGKNYELANSAEQATLTIETVGEWKYGDWFTFQDFTHFAGAPSNVNSTNYGEISPRFSAGKILGQDLSVGAITDFSLALTLEEGDGPVDSFLYGIGMDFTLPYFTYFSLNTYRRQALNNNNSSDGWQLTPVFRMDFPVGDSNIVFDGFIDWVFATDNEGYEENIHFNPQLKYDLGRVILNSQPKNKLFVGIEYDYWKNKYGVDGIVQNTYSVIAKYHF</sequence>
<evidence type="ECO:0000256" key="1">
    <source>
        <dbReference type="ARBA" id="ARBA00008728"/>
    </source>
</evidence>
<dbReference type="SUPFAM" id="SSF111364">
    <property type="entry name" value="Tsx-like channel"/>
    <property type="match status" value="1"/>
</dbReference>
<keyword evidence="2" id="KW-0732">Signal</keyword>
<keyword evidence="4" id="KW-1185">Reference proteome</keyword>
<name>A0ABT0LEC4_9GAMM</name>
<dbReference type="InterPro" id="IPR036777">
    <property type="entry name" value="Channel_Tsx-like_sf"/>
</dbReference>
<gene>
    <name evidence="3" type="ORF">L2764_16640</name>
</gene>
<dbReference type="Gene3D" id="2.40.230.20">
    <property type="entry name" value="Nucleoside-specific channel-forming protein, Tsx-like"/>
    <property type="match status" value="1"/>
</dbReference>
<feature type="chain" id="PRO_5046784590" evidence="2">
    <location>
        <begin position="19"/>
        <end position="250"/>
    </location>
</feature>